<dbReference type="Pfam" id="PF11345">
    <property type="entry name" value="DUF3147"/>
    <property type="match status" value="1"/>
</dbReference>
<feature type="transmembrane region" description="Helical" evidence="1">
    <location>
        <begin position="106"/>
        <end position="126"/>
    </location>
</feature>
<sequence>MSASAPIRVDPSKLRHIALRALALRFAFGAAVSVVAGLVGGRWGPVAGGIFLAFPAVLAATLTLIETEERDRILAAQDARGAVLGAIGMIAFALCVWALAPRVSAIAALGVATVVWAVVATALYRLTWGSRQGRRLP</sequence>
<dbReference type="AlphaFoldDB" id="A0A367FT82"/>
<keyword evidence="1" id="KW-1133">Transmembrane helix</keyword>
<comment type="caution">
    <text evidence="2">The sequence shown here is derived from an EMBL/GenBank/DDBJ whole genome shotgun (WGS) entry which is preliminary data.</text>
</comment>
<name>A0A367FT82_9ACTN</name>
<accession>A0A367FT82</accession>
<evidence type="ECO:0000256" key="1">
    <source>
        <dbReference type="SAM" id="Phobius"/>
    </source>
</evidence>
<reference evidence="2 3" key="1">
    <citation type="submission" date="2018-06" db="EMBL/GenBank/DDBJ databases">
        <title>Sphaerisporangium craniellae sp. nov., isolated from a marine sponge in the South China Sea.</title>
        <authorList>
            <person name="Li L."/>
        </authorList>
    </citation>
    <scope>NUCLEOTIDE SEQUENCE [LARGE SCALE GENOMIC DNA]</scope>
    <source>
        <strain evidence="2 3">CCTCC AA 208026</strain>
    </source>
</reference>
<keyword evidence="1" id="KW-0812">Transmembrane</keyword>
<organism evidence="2 3">
    <name type="scientific">Sphaerisporangium album</name>
    <dbReference type="NCBI Taxonomy" id="509200"/>
    <lineage>
        <taxon>Bacteria</taxon>
        <taxon>Bacillati</taxon>
        <taxon>Actinomycetota</taxon>
        <taxon>Actinomycetes</taxon>
        <taxon>Streptosporangiales</taxon>
        <taxon>Streptosporangiaceae</taxon>
        <taxon>Sphaerisporangium</taxon>
    </lineage>
</organism>
<evidence type="ECO:0000313" key="3">
    <source>
        <dbReference type="Proteomes" id="UP000253094"/>
    </source>
</evidence>
<keyword evidence="1" id="KW-0472">Membrane</keyword>
<dbReference type="Proteomes" id="UP000253094">
    <property type="component" value="Unassembled WGS sequence"/>
</dbReference>
<keyword evidence="3" id="KW-1185">Reference proteome</keyword>
<evidence type="ECO:0000313" key="2">
    <source>
        <dbReference type="EMBL" id="RCG33139.1"/>
    </source>
</evidence>
<dbReference type="InterPro" id="IPR021493">
    <property type="entry name" value="DUF3147"/>
</dbReference>
<gene>
    <name evidence="2" type="ORF">DQ384_01480</name>
</gene>
<dbReference type="EMBL" id="QOIL01000001">
    <property type="protein sequence ID" value="RCG33139.1"/>
    <property type="molecule type" value="Genomic_DNA"/>
</dbReference>
<feature type="transmembrane region" description="Helical" evidence="1">
    <location>
        <begin position="21"/>
        <end position="40"/>
    </location>
</feature>
<feature type="transmembrane region" description="Helical" evidence="1">
    <location>
        <begin position="46"/>
        <end position="67"/>
    </location>
</feature>
<feature type="transmembrane region" description="Helical" evidence="1">
    <location>
        <begin position="79"/>
        <end position="100"/>
    </location>
</feature>
<dbReference type="RefSeq" id="WP_114026803.1">
    <property type="nucleotide sequence ID" value="NZ_QOIL01000001.1"/>
</dbReference>
<protein>
    <submittedName>
        <fullName evidence="2">DUF3147 family protein</fullName>
    </submittedName>
</protein>
<dbReference type="OrthoDB" id="4248858at2"/>
<proteinExistence type="predicted"/>